<dbReference type="Proteomes" id="UP001469553">
    <property type="component" value="Unassembled WGS sequence"/>
</dbReference>
<organism evidence="1 2">
    <name type="scientific">Ameca splendens</name>
    <dbReference type="NCBI Taxonomy" id="208324"/>
    <lineage>
        <taxon>Eukaryota</taxon>
        <taxon>Metazoa</taxon>
        <taxon>Chordata</taxon>
        <taxon>Craniata</taxon>
        <taxon>Vertebrata</taxon>
        <taxon>Euteleostomi</taxon>
        <taxon>Actinopterygii</taxon>
        <taxon>Neopterygii</taxon>
        <taxon>Teleostei</taxon>
        <taxon>Neoteleostei</taxon>
        <taxon>Acanthomorphata</taxon>
        <taxon>Ovalentaria</taxon>
        <taxon>Atherinomorphae</taxon>
        <taxon>Cyprinodontiformes</taxon>
        <taxon>Goodeidae</taxon>
        <taxon>Ameca</taxon>
    </lineage>
</organism>
<comment type="caution">
    <text evidence="1">The sequence shown here is derived from an EMBL/GenBank/DDBJ whole genome shotgun (WGS) entry which is preliminary data.</text>
</comment>
<gene>
    <name evidence="1" type="ORF">AMECASPLE_011590</name>
</gene>
<evidence type="ECO:0000313" key="2">
    <source>
        <dbReference type="Proteomes" id="UP001469553"/>
    </source>
</evidence>
<accession>A0ABV0YC85</accession>
<evidence type="ECO:0000313" key="1">
    <source>
        <dbReference type="EMBL" id="MEQ2291255.1"/>
    </source>
</evidence>
<reference evidence="1 2" key="1">
    <citation type="submission" date="2021-06" db="EMBL/GenBank/DDBJ databases">
        <authorList>
            <person name="Palmer J.M."/>
        </authorList>
    </citation>
    <scope>NUCLEOTIDE SEQUENCE [LARGE SCALE GENOMIC DNA]</scope>
    <source>
        <strain evidence="1 2">AS_MEX2019</strain>
        <tissue evidence="1">Muscle</tissue>
    </source>
</reference>
<protein>
    <submittedName>
        <fullName evidence="1">Uncharacterized protein</fullName>
    </submittedName>
</protein>
<dbReference type="EMBL" id="JAHRIP010028917">
    <property type="protein sequence ID" value="MEQ2291255.1"/>
    <property type="molecule type" value="Genomic_DNA"/>
</dbReference>
<name>A0ABV0YC85_9TELE</name>
<sequence>MPAHLCVVYVEVGKLYWPSVNSYITPHLSSTLLSQRSVVCFHKLIKTNLNSERETSHLHGYLETSVCCLTGGCVTLHFIPYAAMQYTYTIILSVDVSPATVSKK</sequence>
<proteinExistence type="predicted"/>
<keyword evidence="2" id="KW-1185">Reference proteome</keyword>